<dbReference type="Proteomes" id="UP000220527">
    <property type="component" value="Unassembled WGS sequence"/>
</dbReference>
<sequence>MSLHQFALDYSQLPSSEQSQFAQATRRLLADGIIWREEEQDRPIYSFLVRRRELVADYLAVAGWELRHEERIGAFHVVHREGAHRRRFNREQTIWLLLLRLLYAEKRERLEVSLTRYPVVEVAEVARRYAEFFPGQQVRKRSSLTDALRSFQTLKLVRAAGGGTIRAGQSEQLIELLPTLEMIVPAQSINALGERLGQYDRTRSENEGDASDEA</sequence>
<proteinExistence type="predicted"/>
<protein>
    <recommendedName>
        <fullName evidence="3">DUF4194 domain-containing protein</fullName>
    </recommendedName>
</protein>
<dbReference type="AlphaFoldDB" id="A0A2A6RKD8"/>
<dbReference type="Pfam" id="PF13835">
    <property type="entry name" value="DUF4194"/>
    <property type="match status" value="1"/>
</dbReference>
<keyword evidence="2" id="KW-1185">Reference proteome</keyword>
<evidence type="ECO:0000313" key="2">
    <source>
        <dbReference type="Proteomes" id="UP000220527"/>
    </source>
</evidence>
<dbReference type="EMBL" id="NQWI01000033">
    <property type="protein sequence ID" value="PDW03330.1"/>
    <property type="molecule type" value="Genomic_DNA"/>
</dbReference>
<organism evidence="1 2">
    <name type="scientific">Candidatus Viridilinea mediisalina</name>
    <dbReference type="NCBI Taxonomy" id="2024553"/>
    <lineage>
        <taxon>Bacteria</taxon>
        <taxon>Bacillati</taxon>
        <taxon>Chloroflexota</taxon>
        <taxon>Chloroflexia</taxon>
        <taxon>Chloroflexales</taxon>
        <taxon>Chloroflexineae</taxon>
        <taxon>Oscillochloridaceae</taxon>
        <taxon>Candidatus Viridilinea</taxon>
    </lineage>
</organism>
<reference evidence="2" key="1">
    <citation type="submission" date="2017-08" db="EMBL/GenBank/DDBJ databases">
        <authorList>
            <person name="Grouzdev D.S."/>
            <person name="Gaisin V.A."/>
            <person name="Rysina M.S."/>
            <person name="Gorlenko V.M."/>
        </authorList>
    </citation>
    <scope>NUCLEOTIDE SEQUENCE [LARGE SCALE GENOMIC DNA]</scope>
    <source>
        <strain evidence="2">Kir15-3F</strain>
    </source>
</reference>
<evidence type="ECO:0000313" key="1">
    <source>
        <dbReference type="EMBL" id="PDW03330.1"/>
    </source>
</evidence>
<evidence type="ECO:0008006" key="3">
    <source>
        <dbReference type="Google" id="ProtNLM"/>
    </source>
</evidence>
<comment type="caution">
    <text evidence="1">The sequence shown here is derived from an EMBL/GenBank/DDBJ whole genome shotgun (WGS) entry which is preliminary data.</text>
</comment>
<dbReference type="InterPro" id="IPR025449">
    <property type="entry name" value="JetB"/>
</dbReference>
<name>A0A2A6RKD8_9CHLR</name>
<accession>A0A2A6RKD8</accession>
<gene>
    <name evidence="1" type="ORF">CJ255_09455</name>
</gene>